<dbReference type="InterPro" id="IPR008278">
    <property type="entry name" value="4-PPantetheinyl_Trfase_dom"/>
</dbReference>
<dbReference type="Gene3D" id="3.90.470.20">
    <property type="entry name" value="4'-phosphopantetheinyl transferase domain"/>
    <property type="match status" value="1"/>
</dbReference>
<dbReference type="PRINTS" id="PR01399">
    <property type="entry name" value="ENTSNTHTASED"/>
</dbReference>
<evidence type="ECO:0000313" key="4">
    <source>
        <dbReference type="EMBL" id="NJC73134.1"/>
    </source>
</evidence>
<dbReference type="Pfam" id="PF01648">
    <property type="entry name" value="ACPS"/>
    <property type="match status" value="1"/>
</dbReference>
<proteinExistence type="predicted"/>
<dbReference type="PANTHER" id="PTHR38096">
    <property type="entry name" value="ENTEROBACTIN SYNTHASE COMPONENT D"/>
    <property type="match status" value="1"/>
</dbReference>
<protein>
    <submittedName>
        <fullName evidence="4">4'-phosphopantetheinyl transferase superfamily protein</fullName>
    </submittedName>
</protein>
<evidence type="ECO:0000259" key="3">
    <source>
        <dbReference type="Pfam" id="PF17837"/>
    </source>
</evidence>
<feature type="domain" description="4'-phosphopantetheinyl transferase N-terminal" evidence="3">
    <location>
        <begin position="27"/>
        <end position="94"/>
    </location>
</feature>
<dbReference type="InterPro" id="IPR041354">
    <property type="entry name" value="4PPT_N"/>
</dbReference>
<dbReference type="PANTHER" id="PTHR38096:SF1">
    <property type="entry name" value="ENTEROBACTIN SYNTHASE COMPONENT D"/>
    <property type="match status" value="1"/>
</dbReference>
<dbReference type="Pfam" id="PF17837">
    <property type="entry name" value="4PPT_N"/>
    <property type="match status" value="1"/>
</dbReference>
<keyword evidence="5" id="KW-1185">Reference proteome</keyword>
<comment type="caution">
    <text evidence="4">The sequence shown here is derived from an EMBL/GenBank/DDBJ whole genome shotgun (WGS) entry which is preliminary data.</text>
</comment>
<gene>
    <name evidence="4" type="ORF">HC031_25945</name>
</gene>
<name>A0ABX0Y757_9ACTN</name>
<keyword evidence="1 4" id="KW-0808">Transferase</keyword>
<dbReference type="GO" id="GO:0016740">
    <property type="term" value="F:transferase activity"/>
    <property type="evidence" value="ECO:0007669"/>
    <property type="project" value="UniProtKB-KW"/>
</dbReference>
<dbReference type="InterPro" id="IPR037143">
    <property type="entry name" value="4-PPantetheinyl_Trfase_dom_sf"/>
</dbReference>
<reference evidence="4 5" key="1">
    <citation type="submission" date="2020-03" db="EMBL/GenBank/DDBJ databases">
        <title>WGS of the type strain of Planosporangium spp.</title>
        <authorList>
            <person name="Thawai C."/>
        </authorList>
    </citation>
    <scope>NUCLEOTIDE SEQUENCE [LARGE SCALE GENOMIC DNA]</scope>
    <source>
        <strain evidence="4 5">TBRC 5610</strain>
    </source>
</reference>
<accession>A0ABX0Y757</accession>
<sequence length="219" mass="23366">MIEEVLPEDVRSAEAFDDLGPAPLFAEEAAQLERAVDKRRAEFATVRACARRALGELGLPPVALPRGERGAPRWPDGIVGSMTHCTGYRASAVAWAAKVPTIGIDAEPALPLPGRVLGMVSLPQERVMLTALAAAAPAVCWDRLLFCAKEAVYKAWFPLARRWLGFEDALIEIDPGGVFSVRLLVPGPRLADGEVTGFAGRWLTRDGLLLAAVASCAVG</sequence>
<organism evidence="4 5">
    <name type="scientific">Planosporangium thailandense</name>
    <dbReference type="NCBI Taxonomy" id="765197"/>
    <lineage>
        <taxon>Bacteria</taxon>
        <taxon>Bacillati</taxon>
        <taxon>Actinomycetota</taxon>
        <taxon>Actinomycetes</taxon>
        <taxon>Micromonosporales</taxon>
        <taxon>Micromonosporaceae</taxon>
        <taxon>Planosporangium</taxon>
    </lineage>
</organism>
<evidence type="ECO:0000259" key="2">
    <source>
        <dbReference type="Pfam" id="PF01648"/>
    </source>
</evidence>
<dbReference type="RefSeq" id="WP_167928045.1">
    <property type="nucleotide sequence ID" value="NZ_JAATVY010000026.1"/>
</dbReference>
<dbReference type="SUPFAM" id="SSF56214">
    <property type="entry name" value="4'-phosphopantetheinyl transferase"/>
    <property type="match status" value="1"/>
</dbReference>
<feature type="domain" description="4'-phosphopantetheinyl transferase" evidence="2">
    <location>
        <begin position="102"/>
        <end position="185"/>
    </location>
</feature>
<dbReference type="EMBL" id="JAATVY010000026">
    <property type="protein sequence ID" value="NJC73134.1"/>
    <property type="molecule type" value="Genomic_DNA"/>
</dbReference>
<evidence type="ECO:0000256" key="1">
    <source>
        <dbReference type="ARBA" id="ARBA00022679"/>
    </source>
</evidence>
<evidence type="ECO:0000313" key="5">
    <source>
        <dbReference type="Proteomes" id="UP000722989"/>
    </source>
</evidence>
<dbReference type="Proteomes" id="UP000722989">
    <property type="component" value="Unassembled WGS sequence"/>
</dbReference>
<dbReference type="InterPro" id="IPR003542">
    <property type="entry name" value="Enbac_synth_compD-like"/>
</dbReference>